<sequence>MKRQIILLLLLLLLLICTGFQLQAQGSIEKITLKGTVYTVTRKIPTDMKVVFGTYIYEWGKETEKPIVELNENGTGLFQPHMVNPIPIKFWFDCDEKGIVRKQEGINGRYAVTLLVQYGESSNGNYATGSYDLMGVTVVSDENYAVIYGERFKKLH</sequence>
<evidence type="ECO:0000313" key="2">
    <source>
        <dbReference type="Proteomes" id="UP000184516"/>
    </source>
</evidence>
<reference evidence="2" key="1">
    <citation type="submission" date="2016-11" db="EMBL/GenBank/DDBJ databases">
        <authorList>
            <person name="Varghese N."/>
            <person name="Submissions S."/>
        </authorList>
    </citation>
    <scope>NUCLEOTIDE SEQUENCE [LARGE SCALE GENOMIC DNA]</scope>
    <source>
        <strain evidence="2">DSM 19978</strain>
    </source>
</reference>
<evidence type="ECO:0000313" key="1">
    <source>
        <dbReference type="EMBL" id="SHG50936.1"/>
    </source>
</evidence>
<dbReference type="RefSeq" id="WP_073370631.1">
    <property type="nucleotide sequence ID" value="NZ_FQWB01000004.1"/>
</dbReference>
<dbReference type="EMBL" id="FQWB01000004">
    <property type="protein sequence ID" value="SHG50936.1"/>
    <property type="molecule type" value="Genomic_DNA"/>
</dbReference>
<name>A0A1M5KDM0_9FLAO</name>
<protein>
    <submittedName>
        <fullName evidence="1">Uncharacterized protein</fullName>
    </submittedName>
</protein>
<accession>A0A1M5KDM0</accession>
<proteinExistence type="predicted"/>
<keyword evidence="2" id="KW-1185">Reference proteome</keyword>
<dbReference type="OrthoDB" id="795889at2"/>
<dbReference type="Proteomes" id="UP000184516">
    <property type="component" value="Unassembled WGS sequence"/>
</dbReference>
<organism evidence="1 2">
    <name type="scientific">Flavobacterium fluvii</name>
    <dbReference type="NCBI Taxonomy" id="468056"/>
    <lineage>
        <taxon>Bacteria</taxon>
        <taxon>Pseudomonadati</taxon>
        <taxon>Bacteroidota</taxon>
        <taxon>Flavobacteriia</taxon>
        <taxon>Flavobacteriales</taxon>
        <taxon>Flavobacteriaceae</taxon>
        <taxon>Flavobacterium</taxon>
    </lineage>
</organism>
<dbReference type="AlphaFoldDB" id="A0A1M5KDM0"/>
<dbReference type="STRING" id="468056.SAMN05443549_104275"/>
<gene>
    <name evidence="1" type="ORF">SAMN05443549_104275</name>
</gene>